<dbReference type="AlphaFoldDB" id="A0A4C2A7I8"/>
<accession>A0A4C2A7I8</accession>
<evidence type="ECO:0000313" key="3">
    <source>
        <dbReference type="Proteomes" id="UP000299102"/>
    </source>
</evidence>
<feature type="region of interest" description="Disordered" evidence="1">
    <location>
        <begin position="31"/>
        <end position="51"/>
    </location>
</feature>
<dbReference type="Proteomes" id="UP000299102">
    <property type="component" value="Unassembled WGS sequence"/>
</dbReference>
<protein>
    <submittedName>
        <fullName evidence="2">Uncharacterized protein</fullName>
    </submittedName>
</protein>
<evidence type="ECO:0000313" key="2">
    <source>
        <dbReference type="EMBL" id="GBP95782.1"/>
    </source>
</evidence>
<sequence length="167" mass="17692">MTNVTKEAMMVPNALIRVNVANNEFAVTQDRATPAPSCEPAPHAAATRQRPRRMRTAIRGGTHIIGRYEPGHLGAGRELAVDQTLDLALRPPVVDVHDGYGVPPVVLEPLAAHLHGGQHEAITHEVRRVAHALAGFEAACAKCGGGSDVKASTLDKKAPDSILIKGK</sequence>
<proteinExistence type="predicted"/>
<organism evidence="2 3">
    <name type="scientific">Eumeta variegata</name>
    <name type="common">Bagworm moth</name>
    <name type="synonym">Eumeta japonica</name>
    <dbReference type="NCBI Taxonomy" id="151549"/>
    <lineage>
        <taxon>Eukaryota</taxon>
        <taxon>Metazoa</taxon>
        <taxon>Ecdysozoa</taxon>
        <taxon>Arthropoda</taxon>
        <taxon>Hexapoda</taxon>
        <taxon>Insecta</taxon>
        <taxon>Pterygota</taxon>
        <taxon>Neoptera</taxon>
        <taxon>Endopterygota</taxon>
        <taxon>Lepidoptera</taxon>
        <taxon>Glossata</taxon>
        <taxon>Ditrysia</taxon>
        <taxon>Tineoidea</taxon>
        <taxon>Psychidae</taxon>
        <taxon>Oiketicinae</taxon>
        <taxon>Eumeta</taxon>
    </lineage>
</organism>
<dbReference type="EMBL" id="BGZK01002681">
    <property type="protein sequence ID" value="GBP95782.1"/>
    <property type="molecule type" value="Genomic_DNA"/>
</dbReference>
<gene>
    <name evidence="2" type="ORF">EVAR_70998_1</name>
</gene>
<keyword evidence="3" id="KW-1185">Reference proteome</keyword>
<evidence type="ECO:0000256" key="1">
    <source>
        <dbReference type="SAM" id="MobiDB-lite"/>
    </source>
</evidence>
<comment type="caution">
    <text evidence="2">The sequence shown here is derived from an EMBL/GenBank/DDBJ whole genome shotgun (WGS) entry which is preliminary data.</text>
</comment>
<name>A0A4C2A7I8_EUMVA</name>
<reference evidence="2 3" key="1">
    <citation type="journal article" date="2019" name="Commun. Biol.">
        <title>The bagworm genome reveals a unique fibroin gene that provides high tensile strength.</title>
        <authorList>
            <person name="Kono N."/>
            <person name="Nakamura H."/>
            <person name="Ohtoshi R."/>
            <person name="Tomita M."/>
            <person name="Numata K."/>
            <person name="Arakawa K."/>
        </authorList>
    </citation>
    <scope>NUCLEOTIDE SEQUENCE [LARGE SCALE GENOMIC DNA]</scope>
</reference>